<proteinExistence type="predicted"/>
<dbReference type="Proteomes" id="UP000276260">
    <property type="component" value="Unassembled WGS sequence"/>
</dbReference>
<evidence type="ECO:0000256" key="1">
    <source>
        <dbReference type="SAM" id="MobiDB-lite"/>
    </source>
</evidence>
<gene>
    <name evidence="2" type="ORF">EIK76_17175</name>
</gene>
<dbReference type="InterPro" id="IPR006311">
    <property type="entry name" value="TAT_signal"/>
</dbReference>
<protein>
    <submittedName>
        <fullName evidence="2">Gluconate 2-dehydrogenase subunit 3 family protein</fullName>
    </submittedName>
</protein>
<organism evidence="2 3">
    <name type="scientific">Rheinheimera mesophila</name>
    <dbReference type="NCBI Taxonomy" id="1547515"/>
    <lineage>
        <taxon>Bacteria</taxon>
        <taxon>Pseudomonadati</taxon>
        <taxon>Pseudomonadota</taxon>
        <taxon>Gammaproteobacteria</taxon>
        <taxon>Chromatiales</taxon>
        <taxon>Chromatiaceae</taxon>
        <taxon>Rheinheimera</taxon>
    </lineage>
</organism>
<dbReference type="Pfam" id="PF13618">
    <property type="entry name" value="Gluconate_2-dh3"/>
    <property type="match status" value="1"/>
</dbReference>
<feature type="region of interest" description="Disordered" evidence="1">
    <location>
        <begin position="1"/>
        <end position="21"/>
    </location>
</feature>
<reference evidence="2 3" key="1">
    <citation type="submission" date="2018-11" db="EMBL/GenBank/DDBJ databases">
        <title>Draft genome analysis of Rheinheimera mesophila isolated from an industrial waste site.</title>
        <authorList>
            <person name="Yu Q."/>
            <person name="Qi Y."/>
            <person name="Zhang H."/>
            <person name="Lu Y."/>
            <person name="Pu J."/>
        </authorList>
    </citation>
    <scope>NUCLEOTIDE SEQUENCE [LARGE SCALE GENOMIC DNA]</scope>
    <source>
        <strain evidence="2 3">IITR13</strain>
    </source>
</reference>
<dbReference type="AlphaFoldDB" id="A0A3P3QBM8"/>
<comment type="caution">
    <text evidence="2">The sequence shown here is derived from an EMBL/GenBank/DDBJ whole genome shotgun (WGS) entry which is preliminary data.</text>
</comment>
<dbReference type="InterPro" id="IPR027056">
    <property type="entry name" value="Gluconate_2DH_su3"/>
</dbReference>
<evidence type="ECO:0000313" key="2">
    <source>
        <dbReference type="EMBL" id="RRJ18488.1"/>
    </source>
</evidence>
<name>A0A3P3QBM8_9GAMM</name>
<keyword evidence="3" id="KW-1185">Reference proteome</keyword>
<sequence>MANDQNNSTVEQHQTHYRSGMTRRDSLKLMMALAASILLPAVLAGCDNAPSGTQDGGTDLAKATTEHWPELKLTPITATGYGKDPNLILPPESPWPLTLTQAQLTLVAVLSDILVPREGSVPSASEVHVPAVVDEWVSAPYERQQQDRLTILSALAWIDDEAQMRFGKSFVLLTQVQQKAIMDDIAFDTAETPAQFKRIAAAFSRFRSLVVAAFFCTPEGTKDIGYVGNVPIGGDYPGPSQEAYAHLDKVLADLGLTEYAYPIHSA</sequence>
<dbReference type="EMBL" id="RRCF01000008">
    <property type="protein sequence ID" value="RRJ18488.1"/>
    <property type="molecule type" value="Genomic_DNA"/>
</dbReference>
<feature type="compositionally biased region" description="Polar residues" evidence="1">
    <location>
        <begin position="1"/>
        <end position="12"/>
    </location>
</feature>
<dbReference type="RefSeq" id="WP_046520896.1">
    <property type="nucleotide sequence ID" value="NZ_LAVS01000087.1"/>
</dbReference>
<dbReference type="OrthoDB" id="129242at2"/>
<accession>A0A3P3QBM8</accession>
<evidence type="ECO:0000313" key="3">
    <source>
        <dbReference type="Proteomes" id="UP000276260"/>
    </source>
</evidence>
<dbReference type="PROSITE" id="PS51318">
    <property type="entry name" value="TAT"/>
    <property type="match status" value="1"/>
</dbReference>